<keyword evidence="1" id="KW-0175">Coiled coil</keyword>
<dbReference type="AlphaFoldDB" id="A0A545AZP9"/>
<dbReference type="RefSeq" id="WP_142702424.1">
    <property type="nucleotide sequence ID" value="NZ_VIRS01000001.1"/>
</dbReference>
<reference evidence="4 5" key="1">
    <citation type="submission" date="2019-07" db="EMBL/GenBank/DDBJ databases">
        <title>Cryptosporangium phraense sp. nov., isolated from plant litter.</title>
        <authorList>
            <person name="Suriyachadkun C."/>
        </authorList>
    </citation>
    <scope>NUCLEOTIDE SEQUENCE [LARGE SCALE GENOMIC DNA]</scope>
    <source>
        <strain evidence="4 5">A-T 5661</strain>
    </source>
</reference>
<feature type="region of interest" description="Disordered" evidence="2">
    <location>
        <begin position="153"/>
        <end position="235"/>
    </location>
</feature>
<organism evidence="4 5">
    <name type="scientific">Cryptosporangium phraense</name>
    <dbReference type="NCBI Taxonomy" id="2593070"/>
    <lineage>
        <taxon>Bacteria</taxon>
        <taxon>Bacillati</taxon>
        <taxon>Actinomycetota</taxon>
        <taxon>Actinomycetes</taxon>
        <taxon>Cryptosporangiales</taxon>
        <taxon>Cryptosporangiaceae</taxon>
        <taxon>Cryptosporangium</taxon>
    </lineage>
</organism>
<keyword evidence="5" id="KW-1185">Reference proteome</keyword>
<gene>
    <name evidence="4" type="ORF">FL583_00560</name>
</gene>
<feature type="coiled-coil region" evidence="1">
    <location>
        <begin position="119"/>
        <end position="153"/>
    </location>
</feature>
<accession>A0A545AZP9</accession>
<evidence type="ECO:0000259" key="3">
    <source>
        <dbReference type="Pfam" id="PF26571"/>
    </source>
</evidence>
<dbReference type="Proteomes" id="UP000317982">
    <property type="component" value="Unassembled WGS sequence"/>
</dbReference>
<evidence type="ECO:0000256" key="1">
    <source>
        <dbReference type="SAM" id="Coils"/>
    </source>
</evidence>
<evidence type="ECO:0000256" key="2">
    <source>
        <dbReference type="SAM" id="MobiDB-lite"/>
    </source>
</evidence>
<proteinExistence type="predicted"/>
<dbReference type="Pfam" id="PF26571">
    <property type="entry name" value="VldE"/>
    <property type="match status" value="1"/>
</dbReference>
<sequence>MTVPRVVPALLAVLIGLGVLVGPVAPAAADDEGGTATLQQRLDEAATGYNNARAEAQASEKRRTALVSQIAVLEKRISALDAQVQELSAAAYRNGVPDAATAMANSRSLPDLIGNLGLVDTLSERRSQTLADLRQARRDLADTQKDVDAQLTKQRAAQRTMGRKRAAAEKALADAKVGGQPTGGFTDNADDHPAAAGPPARKAAPKPRRKPTAAPRRSDGTYGSEGCSQDDPTSDGCLTPRTLHALRQTRAAGFTHYVHCFRPASFGEHPKGRACDFAAAKSGFGGAATGDDRAYGNRLAAWFIANADRLGVLYVIWYRQIWLPGSGWRAYQSGSDPSAAHTNHVHLSVQ</sequence>
<dbReference type="EMBL" id="VIRS01000001">
    <property type="protein sequence ID" value="TQS46806.1"/>
    <property type="molecule type" value="Genomic_DNA"/>
</dbReference>
<evidence type="ECO:0000313" key="4">
    <source>
        <dbReference type="EMBL" id="TQS46806.1"/>
    </source>
</evidence>
<dbReference type="OrthoDB" id="2989771at2"/>
<comment type="caution">
    <text evidence="4">The sequence shown here is derived from an EMBL/GenBank/DDBJ whole genome shotgun (WGS) entry which is preliminary data.</text>
</comment>
<evidence type="ECO:0000313" key="5">
    <source>
        <dbReference type="Proteomes" id="UP000317982"/>
    </source>
</evidence>
<feature type="domain" description="ARB-07466-like C-terminal" evidence="3">
    <location>
        <begin position="235"/>
        <end position="342"/>
    </location>
</feature>
<feature type="coiled-coil region" evidence="1">
    <location>
        <begin position="42"/>
        <end position="90"/>
    </location>
</feature>
<dbReference type="Gene3D" id="6.10.250.3150">
    <property type="match status" value="1"/>
</dbReference>
<dbReference type="InParanoid" id="A0A545AZP9"/>
<dbReference type="InterPro" id="IPR058593">
    <property type="entry name" value="ARB_07466-like_C"/>
</dbReference>
<protein>
    <recommendedName>
        <fullName evidence="3">ARB-07466-like C-terminal domain-containing protein</fullName>
    </recommendedName>
</protein>
<name>A0A545AZP9_9ACTN</name>